<dbReference type="RefSeq" id="WP_126506369.1">
    <property type="nucleotide sequence ID" value="NZ_RXNV01000006.1"/>
</dbReference>
<comment type="caution">
    <text evidence="2">The sequence shown here is derived from an EMBL/GenBank/DDBJ whole genome shotgun (WGS) entry which is preliminary data.</text>
</comment>
<proteinExistence type="predicted"/>
<accession>A0A431W6V3</accession>
<feature type="chain" id="PRO_5019086920" evidence="1">
    <location>
        <begin position="32"/>
        <end position="297"/>
    </location>
</feature>
<protein>
    <submittedName>
        <fullName evidence="2">DUF3530 family protein</fullName>
    </submittedName>
</protein>
<evidence type="ECO:0000256" key="1">
    <source>
        <dbReference type="SAM" id="SignalP"/>
    </source>
</evidence>
<dbReference type="AlphaFoldDB" id="A0A431W6V3"/>
<keyword evidence="3" id="KW-1185">Reference proteome</keyword>
<dbReference type="Pfam" id="PF12048">
    <property type="entry name" value="DUF3530"/>
    <property type="match status" value="1"/>
</dbReference>
<dbReference type="OrthoDB" id="9776279at2"/>
<keyword evidence="1" id="KW-0732">Signal</keyword>
<reference evidence="2 3" key="1">
    <citation type="submission" date="2018-12" db="EMBL/GenBank/DDBJ databases">
        <authorList>
            <person name="Yu L."/>
        </authorList>
    </citation>
    <scope>NUCLEOTIDE SEQUENCE [LARGE SCALE GENOMIC DNA]</scope>
    <source>
        <strain evidence="2 3">HAW-EB5</strain>
    </source>
</reference>
<dbReference type="Proteomes" id="UP000282060">
    <property type="component" value="Unassembled WGS sequence"/>
</dbReference>
<sequence length="297" mass="33168">MSLIRLFSFRFMLISLAISTVSSTIFSTAWAEDAERVSKYDYLPSDEVISIDVGEQKSEVLIRSWIGKKKLGAAIMFANTGMDADAAGLQAFLRRELTHTGWATISITPPNSVMTPNFATTPEEVAKAGEGKAIQKSSEPTQQFTEEDWQKIREKQELFVVTSMDQLDALGKPYSGKRILITTAQGAGLTISLLSKNKLPKPDILVVINPFMRQTGENQALPKLLAELDIPVLDIQSRDGHRASLDTVKMRRELSPHNSPYRYSQQLMSLNLNQETAWQTCLELIEGFAQRINKAYP</sequence>
<evidence type="ECO:0000313" key="2">
    <source>
        <dbReference type="EMBL" id="RTR31171.1"/>
    </source>
</evidence>
<evidence type="ECO:0000313" key="3">
    <source>
        <dbReference type="Proteomes" id="UP000282060"/>
    </source>
</evidence>
<dbReference type="InterPro" id="IPR022529">
    <property type="entry name" value="DUF3530"/>
</dbReference>
<organism evidence="2 3">
    <name type="scientific">Shewanella atlantica</name>
    <dbReference type="NCBI Taxonomy" id="271099"/>
    <lineage>
        <taxon>Bacteria</taxon>
        <taxon>Pseudomonadati</taxon>
        <taxon>Pseudomonadota</taxon>
        <taxon>Gammaproteobacteria</taxon>
        <taxon>Alteromonadales</taxon>
        <taxon>Shewanellaceae</taxon>
        <taxon>Shewanella</taxon>
    </lineage>
</organism>
<dbReference type="EMBL" id="RXNV01000006">
    <property type="protein sequence ID" value="RTR31171.1"/>
    <property type="molecule type" value="Genomic_DNA"/>
</dbReference>
<gene>
    <name evidence="2" type="ORF">EKG39_13965</name>
</gene>
<feature type="signal peptide" evidence="1">
    <location>
        <begin position="1"/>
        <end position="31"/>
    </location>
</feature>
<name>A0A431W6V3_9GAMM</name>